<proteinExistence type="predicted"/>
<dbReference type="Proteomes" id="UP000187429">
    <property type="component" value="Unassembled WGS sequence"/>
</dbReference>
<evidence type="ECO:0000313" key="1">
    <source>
        <dbReference type="EMBL" id="OMJ27762.1"/>
    </source>
</evidence>
<organism evidence="1 2">
    <name type="scientific">Smittium culicis</name>
    <dbReference type="NCBI Taxonomy" id="133412"/>
    <lineage>
        <taxon>Eukaryota</taxon>
        <taxon>Fungi</taxon>
        <taxon>Fungi incertae sedis</taxon>
        <taxon>Zoopagomycota</taxon>
        <taxon>Kickxellomycotina</taxon>
        <taxon>Harpellomycetes</taxon>
        <taxon>Harpellales</taxon>
        <taxon>Legeriomycetaceae</taxon>
        <taxon>Smittium</taxon>
    </lineage>
</organism>
<evidence type="ECO:0000313" key="2">
    <source>
        <dbReference type="Proteomes" id="UP000187429"/>
    </source>
</evidence>
<accession>A0A1R1YLI1</accession>
<sequence>MVQIQQHVLFPSVESDFQLVQKARHYGPDEAIIFTSTTLPSNNCCSRSEKRKVAALGKQAMELDGLQDQLRFLKTQDLGTYAIDFIVFNQRHVLHRSRYSSIQQNFLGWRISNKICTPNSSFQVINYLAEIHTVEKYKVGPIKA</sequence>
<protein>
    <submittedName>
        <fullName evidence="1">Uncharacterized protein</fullName>
    </submittedName>
</protein>
<dbReference type="AlphaFoldDB" id="A0A1R1YLI1"/>
<keyword evidence="2" id="KW-1185">Reference proteome</keyword>
<dbReference type="OrthoDB" id="10651497at2759"/>
<comment type="caution">
    <text evidence="1">The sequence shown here is derived from an EMBL/GenBank/DDBJ whole genome shotgun (WGS) entry which is preliminary data.</text>
</comment>
<reference evidence="2" key="1">
    <citation type="submission" date="2017-01" db="EMBL/GenBank/DDBJ databases">
        <authorList>
            <person name="Wang Y."/>
            <person name="White M."/>
            <person name="Kvist S."/>
            <person name="Moncalvo J.-M."/>
        </authorList>
    </citation>
    <scope>NUCLEOTIDE SEQUENCE [LARGE SCALE GENOMIC DNA]</scope>
    <source>
        <strain evidence="2">ID-206-W2</strain>
    </source>
</reference>
<gene>
    <name evidence="1" type="ORF">AYI69_g2790</name>
</gene>
<name>A0A1R1YLI1_9FUNG</name>
<dbReference type="EMBL" id="LSSM01000846">
    <property type="protein sequence ID" value="OMJ27762.1"/>
    <property type="molecule type" value="Genomic_DNA"/>
</dbReference>